<organism evidence="2 3">
    <name type="scientific">Actinacidiphila yanglinensis</name>
    <dbReference type="NCBI Taxonomy" id="310779"/>
    <lineage>
        <taxon>Bacteria</taxon>
        <taxon>Bacillati</taxon>
        <taxon>Actinomycetota</taxon>
        <taxon>Actinomycetes</taxon>
        <taxon>Kitasatosporales</taxon>
        <taxon>Streptomycetaceae</taxon>
        <taxon>Actinacidiphila</taxon>
    </lineage>
</organism>
<name>A0A1H6CTE5_9ACTN</name>
<evidence type="ECO:0000256" key="1">
    <source>
        <dbReference type="SAM" id="MobiDB-lite"/>
    </source>
</evidence>
<dbReference type="EMBL" id="FNVU01000010">
    <property type="protein sequence ID" value="SEG76321.1"/>
    <property type="molecule type" value="Genomic_DNA"/>
</dbReference>
<keyword evidence="3" id="KW-1185">Reference proteome</keyword>
<protein>
    <submittedName>
        <fullName evidence="2">Uncharacterized protein</fullName>
    </submittedName>
</protein>
<dbReference type="Proteomes" id="UP000236754">
    <property type="component" value="Unassembled WGS sequence"/>
</dbReference>
<evidence type="ECO:0000313" key="3">
    <source>
        <dbReference type="Proteomes" id="UP000236754"/>
    </source>
</evidence>
<sequence>MAVGGTVRLVVAGAADVDTDELETLTAQLRRRLLELDVDDVRLARSDGPVPDGAKPGELLSVGVLAVTLAPAVIRPVLRLVEAWMTSRPVRTVTVEWDGRTLELGAATPEQQERLLTAFLEGGRAPSDVSSATSEEPPARDQRA</sequence>
<reference evidence="2 3" key="1">
    <citation type="submission" date="2016-10" db="EMBL/GenBank/DDBJ databases">
        <authorList>
            <person name="de Groot N.N."/>
        </authorList>
    </citation>
    <scope>NUCLEOTIDE SEQUENCE [LARGE SCALE GENOMIC DNA]</scope>
    <source>
        <strain evidence="2 3">CGMCC 4.2023</strain>
    </source>
</reference>
<accession>A0A1H6CTE5</accession>
<evidence type="ECO:0000313" key="2">
    <source>
        <dbReference type="EMBL" id="SEG76321.1"/>
    </source>
</evidence>
<proteinExistence type="predicted"/>
<dbReference type="AlphaFoldDB" id="A0A1H6CTE5"/>
<feature type="region of interest" description="Disordered" evidence="1">
    <location>
        <begin position="120"/>
        <end position="144"/>
    </location>
</feature>
<gene>
    <name evidence="2" type="ORF">SAMN05216223_11076</name>
</gene>